<gene>
    <name evidence="2" type="ordered locus">Tcur_0199</name>
</gene>
<dbReference type="CDD" id="cd08567">
    <property type="entry name" value="GDPD_SpGDE_like"/>
    <property type="match status" value="1"/>
</dbReference>
<dbReference type="eggNOG" id="COG0584">
    <property type="taxonomic scope" value="Bacteria"/>
</dbReference>
<evidence type="ECO:0000259" key="1">
    <source>
        <dbReference type="PROSITE" id="PS51704"/>
    </source>
</evidence>
<dbReference type="PROSITE" id="PS51704">
    <property type="entry name" value="GP_PDE"/>
    <property type="match status" value="1"/>
</dbReference>
<dbReference type="InterPro" id="IPR017946">
    <property type="entry name" value="PLC-like_Pdiesterase_TIM-brl"/>
</dbReference>
<protein>
    <submittedName>
        <fullName evidence="2">Glycerophosphoryl diester phosphodiesterase</fullName>
    </submittedName>
</protein>
<dbReference type="HOGENOM" id="CLU_030006_3_1_11"/>
<dbReference type="AlphaFoldDB" id="D1AEI8"/>
<organism evidence="2 3">
    <name type="scientific">Thermomonospora curvata (strain ATCC 19995 / DSM 43183 / JCM 3096 / KCTC 9072 / NBRC 15933 / NCIMB 10081 / Henssen B9)</name>
    <dbReference type="NCBI Taxonomy" id="471852"/>
    <lineage>
        <taxon>Bacteria</taxon>
        <taxon>Bacillati</taxon>
        <taxon>Actinomycetota</taxon>
        <taxon>Actinomycetes</taxon>
        <taxon>Streptosporangiales</taxon>
        <taxon>Thermomonosporaceae</taxon>
        <taxon>Thermomonospora</taxon>
    </lineage>
</organism>
<dbReference type="Pfam" id="PF03009">
    <property type="entry name" value="GDPD"/>
    <property type="match status" value="1"/>
</dbReference>
<keyword evidence="3" id="KW-1185">Reference proteome</keyword>
<dbReference type="Proteomes" id="UP000001918">
    <property type="component" value="Chromosome"/>
</dbReference>
<dbReference type="KEGG" id="tcu:Tcur_0199"/>
<dbReference type="GO" id="GO:0006629">
    <property type="term" value="P:lipid metabolic process"/>
    <property type="evidence" value="ECO:0007669"/>
    <property type="project" value="InterPro"/>
</dbReference>
<evidence type="ECO:0000313" key="3">
    <source>
        <dbReference type="Proteomes" id="UP000001918"/>
    </source>
</evidence>
<accession>D1AEI8</accession>
<feature type="domain" description="GP-PDE" evidence="1">
    <location>
        <begin position="6"/>
        <end position="288"/>
    </location>
</feature>
<dbReference type="GO" id="GO:0008081">
    <property type="term" value="F:phosphoric diester hydrolase activity"/>
    <property type="evidence" value="ECO:0007669"/>
    <property type="project" value="InterPro"/>
</dbReference>
<reference evidence="2 3" key="1">
    <citation type="journal article" date="2011" name="Stand. Genomic Sci.">
        <title>Complete genome sequence of Thermomonospora curvata type strain (B9).</title>
        <authorList>
            <person name="Chertkov O."/>
            <person name="Sikorski J."/>
            <person name="Nolan M."/>
            <person name="Lapidus A."/>
            <person name="Lucas S."/>
            <person name="Del Rio T.G."/>
            <person name="Tice H."/>
            <person name="Cheng J.F."/>
            <person name="Goodwin L."/>
            <person name="Pitluck S."/>
            <person name="Liolios K."/>
            <person name="Ivanova N."/>
            <person name="Mavromatis K."/>
            <person name="Mikhailova N."/>
            <person name="Ovchinnikova G."/>
            <person name="Pati A."/>
            <person name="Chen A."/>
            <person name="Palaniappan K."/>
            <person name="Djao O.D."/>
            <person name="Land M."/>
            <person name="Hauser L."/>
            <person name="Chang Y.J."/>
            <person name="Jeffries C.D."/>
            <person name="Brettin T."/>
            <person name="Han C."/>
            <person name="Detter J.C."/>
            <person name="Rohde M."/>
            <person name="Goker M."/>
            <person name="Woyke T."/>
            <person name="Bristow J."/>
            <person name="Eisen J.A."/>
            <person name="Markowitz V."/>
            <person name="Hugenholtz P."/>
            <person name="Klenk H.P."/>
            <person name="Kyrpides N.C."/>
        </authorList>
    </citation>
    <scope>NUCLEOTIDE SEQUENCE [LARGE SCALE GENOMIC DNA]</scope>
    <source>
        <strain evidence="3">ATCC 19995 / DSM 43183 / JCM 3096 / KCTC 9072 / NBRC 15933 / NCIMB 10081 / Henssen B9</strain>
    </source>
</reference>
<proteinExistence type="predicted"/>
<dbReference type="Gene3D" id="3.20.20.190">
    <property type="entry name" value="Phosphatidylinositol (PI) phosphodiesterase"/>
    <property type="match status" value="1"/>
</dbReference>
<dbReference type="PANTHER" id="PTHR46211">
    <property type="entry name" value="GLYCEROPHOSPHORYL DIESTER PHOSPHODIESTERASE"/>
    <property type="match status" value="1"/>
</dbReference>
<dbReference type="SUPFAM" id="SSF51695">
    <property type="entry name" value="PLC-like phosphodiesterases"/>
    <property type="match status" value="1"/>
</dbReference>
<sequence>MPNGRIEVHGHRGARGLRPENTLPGFAHALELGVDVIELDVGLTADGVVVVNHDQSLSPVTTADTAPVVPGDPLFPYVGRELRDLTLAQIKTVDAGVRRLGPGQDCDPFLLTQLPLPGTRLPTLAEVCDLLQGLEEVDPAVELKTDPGWPDDEVRRFVLAVAEVLDSFGLLSRARLLAFDWRVLAEARIHVPQAARVALVERKTLADGTAWLAGLSAADPAAAAADAGANVLSPEHDLVTSRLVHDAHGRGLRVSVWTVNDPVDMARFIEYGVDAIVTDYPDRLHQVLATYDIPRPQPRTPVRLP</sequence>
<dbReference type="STRING" id="471852.Tcur_0199"/>
<dbReference type="InterPro" id="IPR030395">
    <property type="entry name" value="GP_PDE_dom"/>
</dbReference>
<dbReference type="PANTHER" id="PTHR46211:SF14">
    <property type="entry name" value="GLYCEROPHOSPHODIESTER PHOSPHODIESTERASE"/>
    <property type="match status" value="1"/>
</dbReference>
<evidence type="ECO:0000313" key="2">
    <source>
        <dbReference type="EMBL" id="ACY95804.1"/>
    </source>
</evidence>
<dbReference type="EMBL" id="CP001738">
    <property type="protein sequence ID" value="ACY95804.1"/>
    <property type="molecule type" value="Genomic_DNA"/>
</dbReference>
<name>D1AEI8_THECD</name>